<gene>
    <name evidence="1" type="ORF">E1295_31840</name>
</gene>
<keyword evidence="2" id="KW-1185">Reference proteome</keyword>
<sequence>MTSGYRAGTTVQALDYPPAEFGRSATDVLDVTSTTYVDGSPQVSTTFTAPTSGRVLVTVGAGFRGAGTRRLHLAPVVKVGDDAGAAVLGPNVVSRGVGVQEEATSYVYYSRSTLLEGLEPGQTYFAKTMHKVNGASGAPDFHVRDIYITPVP</sequence>
<evidence type="ECO:0000313" key="1">
    <source>
        <dbReference type="EMBL" id="TDE40493.1"/>
    </source>
</evidence>
<dbReference type="Proteomes" id="UP000295136">
    <property type="component" value="Unassembled WGS sequence"/>
</dbReference>
<proteinExistence type="predicted"/>
<dbReference type="RefSeq" id="WP_132636086.1">
    <property type="nucleotide sequence ID" value="NZ_SMLD01000108.1"/>
</dbReference>
<comment type="caution">
    <text evidence="1">The sequence shown here is derived from an EMBL/GenBank/DDBJ whole genome shotgun (WGS) entry which is preliminary data.</text>
</comment>
<dbReference type="EMBL" id="SMLD01000108">
    <property type="protein sequence ID" value="TDE40493.1"/>
    <property type="molecule type" value="Genomic_DNA"/>
</dbReference>
<accession>A0A4R5EZK4</accession>
<reference evidence="1 2" key="1">
    <citation type="submission" date="2019-03" db="EMBL/GenBank/DDBJ databases">
        <title>Draft genome sequences of novel Actinobacteria.</title>
        <authorList>
            <person name="Sahin N."/>
            <person name="Ay H."/>
            <person name="Saygin H."/>
        </authorList>
    </citation>
    <scope>NUCLEOTIDE SEQUENCE [LARGE SCALE GENOMIC DNA]</scope>
    <source>
        <strain evidence="1 2">6K102</strain>
    </source>
</reference>
<name>A0A4R5EZK4_9ACTN</name>
<dbReference type="AlphaFoldDB" id="A0A4R5EZK4"/>
<evidence type="ECO:0000313" key="2">
    <source>
        <dbReference type="Proteomes" id="UP000295136"/>
    </source>
</evidence>
<organism evidence="1 2">
    <name type="scientific">Nonomuraea mesophila</name>
    <dbReference type="NCBI Taxonomy" id="2530382"/>
    <lineage>
        <taxon>Bacteria</taxon>
        <taxon>Bacillati</taxon>
        <taxon>Actinomycetota</taxon>
        <taxon>Actinomycetes</taxon>
        <taxon>Streptosporangiales</taxon>
        <taxon>Streptosporangiaceae</taxon>
        <taxon>Nonomuraea</taxon>
    </lineage>
</organism>
<protein>
    <submittedName>
        <fullName evidence="1">Uncharacterized protein</fullName>
    </submittedName>
</protein>